<evidence type="ECO:0000256" key="5">
    <source>
        <dbReference type="ARBA" id="ARBA00023004"/>
    </source>
</evidence>
<dbReference type="PRINTS" id="PR00359">
    <property type="entry name" value="BP450"/>
</dbReference>
<keyword evidence="2 7" id="KW-0349">Heme</keyword>
<dbReference type="STRING" id="1386089.N865_20945"/>
<evidence type="ECO:0000256" key="3">
    <source>
        <dbReference type="ARBA" id="ARBA00022723"/>
    </source>
</evidence>
<evidence type="ECO:0000256" key="2">
    <source>
        <dbReference type="ARBA" id="ARBA00022617"/>
    </source>
</evidence>
<evidence type="ECO:0000256" key="1">
    <source>
        <dbReference type="ARBA" id="ARBA00010617"/>
    </source>
</evidence>
<dbReference type="Gene3D" id="1.10.630.10">
    <property type="entry name" value="Cytochrome P450"/>
    <property type="match status" value="1"/>
</dbReference>
<dbReference type="Pfam" id="PF00067">
    <property type="entry name" value="p450"/>
    <property type="match status" value="1"/>
</dbReference>
<comment type="similarity">
    <text evidence="1 7">Belongs to the cytochrome P450 family.</text>
</comment>
<evidence type="ECO:0000256" key="7">
    <source>
        <dbReference type="RuleBase" id="RU000461"/>
    </source>
</evidence>
<dbReference type="GO" id="GO:0008395">
    <property type="term" value="F:steroid hydroxylase activity"/>
    <property type="evidence" value="ECO:0007669"/>
    <property type="project" value="TreeGrafter"/>
</dbReference>
<dbReference type="FunFam" id="1.10.630.10:FF:000018">
    <property type="entry name" value="Cytochrome P450 monooxygenase"/>
    <property type="match status" value="1"/>
</dbReference>
<dbReference type="eggNOG" id="COG2124">
    <property type="taxonomic scope" value="Bacteria"/>
</dbReference>
<dbReference type="GO" id="GO:0020037">
    <property type="term" value="F:heme binding"/>
    <property type="evidence" value="ECO:0007669"/>
    <property type="project" value="InterPro"/>
</dbReference>
<evidence type="ECO:0000313" key="9">
    <source>
        <dbReference type="Proteomes" id="UP000019489"/>
    </source>
</evidence>
<dbReference type="InterPro" id="IPR017972">
    <property type="entry name" value="Cyt_P450_CS"/>
</dbReference>
<keyword evidence="4 7" id="KW-0560">Oxidoreductase</keyword>
<dbReference type="InterPro" id="IPR001128">
    <property type="entry name" value="Cyt_P450"/>
</dbReference>
<sequence>MPLARAAVRWSVGHALPRTMLRRSAKQGDLHGRMFVATQSGDRAALEPVMDELRAHAPFYRGKFASVTVDHAAVRALLSNPDAGARFLPADRESSLARLLSWAMEDAPLGPLTPPSLLVTEPPDHTRYRKLVSRVFSARAVEKLRGRTQQIATELLDQIDPRSPVDLVATYCSLLPVTMIAEILGVPERDREKVLRLGAAAAPSLDLGLSWTKFRHVESALREFDQWLGHHLDGLRRQPGDDLLSQLLAAQEDGVSLTDVELRSTAGLVLAAGFETTVNLLGNGIALLASSPEQRRLLAEREDLWPNAVEEVLRVDPPVLLTGRMTRADTEVAGVPMRRGSVMVALLAGANRDPQVFPEPDTFDITRQNAREHLSFSAGRHFCLGAALARMEGEVGLRTLFERYPEPRVHNGAVRRSTRILRGYERLPVTLSPLTL</sequence>
<evidence type="ECO:0000256" key="4">
    <source>
        <dbReference type="ARBA" id="ARBA00023002"/>
    </source>
</evidence>
<dbReference type="GO" id="GO:0036199">
    <property type="term" value="F:cholest-4-en-3-one 26-monooxygenase activity"/>
    <property type="evidence" value="ECO:0007669"/>
    <property type="project" value="TreeGrafter"/>
</dbReference>
<proteinExistence type="inferred from homology"/>
<comment type="caution">
    <text evidence="8">The sequence shown here is derived from an EMBL/GenBank/DDBJ whole genome shotgun (WGS) entry which is preliminary data.</text>
</comment>
<evidence type="ECO:0000313" key="8">
    <source>
        <dbReference type="EMBL" id="EWS99749.1"/>
    </source>
</evidence>
<dbReference type="EMBL" id="AWSA01000074">
    <property type="protein sequence ID" value="EWS99749.1"/>
    <property type="molecule type" value="Genomic_DNA"/>
</dbReference>
<dbReference type="OrthoDB" id="54272at2"/>
<dbReference type="GO" id="GO:0006707">
    <property type="term" value="P:cholesterol catabolic process"/>
    <property type="evidence" value="ECO:0007669"/>
    <property type="project" value="TreeGrafter"/>
</dbReference>
<accession>W9G1C8</accession>
<dbReference type="SUPFAM" id="SSF48264">
    <property type="entry name" value="Cytochrome P450"/>
    <property type="match status" value="1"/>
</dbReference>
<keyword evidence="6 7" id="KW-0503">Monooxygenase</keyword>
<keyword evidence="5 7" id="KW-0408">Iron</keyword>
<dbReference type="AlphaFoldDB" id="W9G1C8"/>
<protein>
    <submittedName>
        <fullName evidence="8">Cytochrome P450</fullName>
    </submittedName>
</protein>
<dbReference type="InterPro" id="IPR002397">
    <property type="entry name" value="Cyt_P450_B"/>
</dbReference>
<name>W9G1C8_9MICO</name>
<gene>
    <name evidence="8" type="ORF">N865_20945</name>
</gene>
<keyword evidence="3 7" id="KW-0479">Metal-binding</keyword>
<dbReference type="CDD" id="cd20625">
    <property type="entry name" value="CYP164-like"/>
    <property type="match status" value="1"/>
</dbReference>
<dbReference type="GO" id="GO:0005506">
    <property type="term" value="F:iron ion binding"/>
    <property type="evidence" value="ECO:0007669"/>
    <property type="project" value="InterPro"/>
</dbReference>
<evidence type="ECO:0000256" key="6">
    <source>
        <dbReference type="ARBA" id="ARBA00023033"/>
    </source>
</evidence>
<keyword evidence="9" id="KW-1185">Reference proteome</keyword>
<organism evidence="8 9">
    <name type="scientific">Intrasporangium oryzae NRRL B-24470</name>
    <dbReference type="NCBI Taxonomy" id="1386089"/>
    <lineage>
        <taxon>Bacteria</taxon>
        <taxon>Bacillati</taxon>
        <taxon>Actinomycetota</taxon>
        <taxon>Actinomycetes</taxon>
        <taxon>Micrococcales</taxon>
        <taxon>Intrasporangiaceae</taxon>
        <taxon>Intrasporangium</taxon>
    </lineage>
</organism>
<dbReference type="PANTHER" id="PTHR46696">
    <property type="entry name" value="P450, PUTATIVE (EUROFUNG)-RELATED"/>
    <property type="match status" value="1"/>
</dbReference>
<dbReference type="PRINTS" id="PR00385">
    <property type="entry name" value="P450"/>
</dbReference>
<reference evidence="8 9" key="1">
    <citation type="submission" date="2013-08" db="EMBL/GenBank/DDBJ databases">
        <title>Intrasporangium oryzae NRRL B-24470.</title>
        <authorList>
            <person name="Liu H."/>
            <person name="Wang G."/>
        </authorList>
    </citation>
    <scope>NUCLEOTIDE SEQUENCE [LARGE SCALE GENOMIC DNA]</scope>
    <source>
        <strain evidence="8 9">NRRL B-24470</strain>
    </source>
</reference>
<dbReference type="InterPro" id="IPR036396">
    <property type="entry name" value="Cyt_P450_sf"/>
</dbReference>
<dbReference type="PATRIC" id="fig|1386089.3.peg.4035"/>
<dbReference type="PANTHER" id="PTHR46696:SF4">
    <property type="entry name" value="BIOTIN BIOSYNTHESIS CYTOCHROME P450"/>
    <property type="match status" value="1"/>
</dbReference>
<dbReference type="PROSITE" id="PS00086">
    <property type="entry name" value="CYTOCHROME_P450"/>
    <property type="match status" value="1"/>
</dbReference>
<dbReference type="Proteomes" id="UP000019489">
    <property type="component" value="Unassembled WGS sequence"/>
</dbReference>